<comment type="caution">
    <text evidence="6">The sequence shown here is derived from an EMBL/GenBank/DDBJ whole genome shotgun (WGS) entry which is preliminary data.</text>
</comment>
<dbReference type="InterPro" id="IPR011251">
    <property type="entry name" value="Luciferase-like_dom"/>
</dbReference>
<evidence type="ECO:0000256" key="2">
    <source>
        <dbReference type="ARBA" id="ARBA00022643"/>
    </source>
</evidence>
<dbReference type="SUPFAM" id="SSF51679">
    <property type="entry name" value="Bacterial luciferase-like"/>
    <property type="match status" value="1"/>
</dbReference>
<dbReference type="GO" id="GO:0046306">
    <property type="term" value="P:alkanesulfonate catabolic process"/>
    <property type="evidence" value="ECO:0007669"/>
    <property type="project" value="TreeGrafter"/>
</dbReference>
<keyword evidence="1" id="KW-0285">Flavoprotein</keyword>
<name>A0A917F1K9_9MICO</name>
<keyword evidence="3" id="KW-0560">Oxidoreductase</keyword>
<keyword evidence="4" id="KW-0503">Monooxygenase</keyword>
<evidence type="ECO:0000256" key="3">
    <source>
        <dbReference type="ARBA" id="ARBA00023002"/>
    </source>
</evidence>
<dbReference type="Pfam" id="PF00296">
    <property type="entry name" value="Bac_luciferase"/>
    <property type="match status" value="1"/>
</dbReference>
<keyword evidence="2" id="KW-0288">FMN</keyword>
<gene>
    <name evidence="6" type="ORF">GCM10011399_28590</name>
</gene>
<dbReference type="Gene3D" id="3.20.20.30">
    <property type="entry name" value="Luciferase-like domain"/>
    <property type="match status" value="1"/>
</dbReference>
<dbReference type="EMBL" id="BMGP01000005">
    <property type="protein sequence ID" value="GGF33716.1"/>
    <property type="molecule type" value="Genomic_DNA"/>
</dbReference>
<sequence>MAKIAATVDHISGGRLEVGVGGGWYETEWRAYGYGFPPIGERLERLREGVEILRRAWTTGAVTLEGKHFQATDAIVQPRPLQPGGPSLWVAGAGPRVTLRIAAEFADFTNFGAEDLDEFLVSSAILRSHCDAIGRDYETITRSAEFSTIIGISRADVDARIARLQQRFEQVLDPGTAARFIRRYLNSVAVGTPDEVVERLKSREAAGLGYAIHYFPEAAFDRSGIDLFEQEVMPALEKNR</sequence>
<dbReference type="PANTHER" id="PTHR42847">
    <property type="entry name" value="ALKANESULFONATE MONOOXYGENASE"/>
    <property type="match status" value="1"/>
</dbReference>
<evidence type="ECO:0000256" key="1">
    <source>
        <dbReference type="ARBA" id="ARBA00022630"/>
    </source>
</evidence>
<reference evidence="6 7" key="1">
    <citation type="journal article" date="2014" name="Int. J. Syst. Evol. Microbiol.">
        <title>Complete genome sequence of Corynebacterium casei LMG S-19264T (=DSM 44701T), isolated from a smear-ripened cheese.</title>
        <authorList>
            <consortium name="US DOE Joint Genome Institute (JGI-PGF)"/>
            <person name="Walter F."/>
            <person name="Albersmeier A."/>
            <person name="Kalinowski J."/>
            <person name="Ruckert C."/>
        </authorList>
    </citation>
    <scope>NUCLEOTIDE SEQUENCE [LARGE SCALE GENOMIC DNA]</scope>
    <source>
        <strain evidence="6 7">CGMCC 1.12976</strain>
    </source>
</reference>
<dbReference type="InterPro" id="IPR050172">
    <property type="entry name" value="SsuD_RutA_monooxygenase"/>
</dbReference>
<organism evidence="6 7">
    <name type="scientific">Subtercola lobariae</name>
    <dbReference type="NCBI Taxonomy" id="1588641"/>
    <lineage>
        <taxon>Bacteria</taxon>
        <taxon>Bacillati</taxon>
        <taxon>Actinomycetota</taxon>
        <taxon>Actinomycetes</taxon>
        <taxon>Micrococcales</taxon>
        <taxon>Microbacteriaceae</taxon>
        <taxon>Subtercola</taxon>
    </lineage>
</organism>
<accession>A0A917F1K9</accession>
<evidence type="ECO:0000256" key="4">
    <source>
        <dbReference type="ARBA" id="ARBA00023033"/>
    </source>
</evidence>
<keyword evidence="7" id="KW-1185">Reference proteome</keyword>
<evidence type="ECO:0000313" key="7">
    <source>
        <dbReference type="Proteomes" id="UP000598775"/>
    </source>
</evidence>
<evidence type="ECO:0000259" key="5">
    <source>
        <dbReference type="Pfam" id="PF00296"/>
    </source>
</evidence>
<dbReference type="PANTHER" id="PTHR42847:SF4">
    <property type="entry name" value="ALKANESULFONATE MONOOXYGENASE-RELATED"/>
    <property type="match status" value="1"/>
</dbReference>
<protein>
    <recommendedName>
        <fullName evidence="5">Luciferase-like domain-containing protein</fullName>
    </recommendedName>
</protein>
<evidence type="ECO:0000313" key="6">
    <source>
        <dbReference type="EMBL" id="GGF33716.1"/>
    </source>
</evidence>
<dbReference type="AlphaFoldDB" id="A0A917F1K9"/>
<feature type="domain" description="Luciferase-like" evidence="5">
    <location>
        <begin position="1"/>
        <end position="207"/>
    </location>
</feature>
<dbReference type="GO" id="GO:0008726">
    <property type="term" value="F:alkanesulfonate monooxygenase activity"/>
    <property type="evidence" value="ECO:0007669"/>
    <property type="project" value="TreeGrafter"/>
</dbReference>
<dbReference type="InterPro" id="IPR036661">
    <property type="entry name" value="Luciferase-like_sf"/>
</dbReference>
<dbReference type="Proteomes" id="UP000598775">
    <property type="component" value="Unassembled WGS sequence"/>
</dbReference>
<proteinExistence type="predicted"/>